<gene>
    <name evidence="2" type="ORF">BWR22_07965</name>
</gene>
<reference evidence="2 3" key="1">
    <citation type="submission" date="2017-01" db="EMBL/GenBank/DDBJ databases">
        <title>Complete genome of Lacinutrix venerupis DOK2-8 isolated from seawater in Dokdo.</title>
        <authorList>
            <person name="Chi W.-J."/>
            <person name="Kim J.H."/>
        </authorList>
    </citation>
    <scope>NUCLEOTIDE SEQUENCE [LARGE SCALE GENOMIC DNA]</scope>
    <source>
        <strain evidence="2 3">DOK2-8</strain>
    </source>
</reference>
<sequence>MKFLTTLLLLLFVSFASAQENKSLEKKELKTETTNTLAVEKTVVISVKGIKTMEEIDIENYNKASYLKLIASKKQKPKMC</sequence>
<organism evidence="2 3">
    <name type="scientific">Lacinutrix venerupis</name>
    <dbReference type="NCBI Taxonomy" id="1486034"/>
    <lineage>
        <taxon>Bacteria</taxon>
        <taxon>Pseudomonadati</taxon>
        <taxon>Bacteroidota</taxon>
        <taxon>Flavobacteriia</taxon>
        <taxon>Flavobacteriales</taxon>
        <taxon>Flavobacteriaceae</taxon>
        <taxon>Lacinutrix</taxon>
    </lineage>
</organism>
<keyword evidence="3" id="KW-1185">Reference proteome</keyword>
<evidence type="ECO:0000256" key="1">
    <source>
        <dbReference type="SAM" id="SignalP"/>
    </source>
</evidence>
<evidence type="ECO:0000313" key="3">
    <source>
        <dbReference type="Proteomes" id="UP000187506"/>
    </source>
</evidence>
<evidence type="ECO:0008006" key="4">
    <source>
        <dbReference type="Google" id="ProtNLM"/>
    </source>
</evidence>
<keyword evidence="1" id="KW-0732">Signal</keyword>
<name>A0AAC9PWM9_9FLAO</name>
<dbReference type="KEGG" id="lvn:BWR22_07965"/>
<feature type="signal peptide" evidence="1">
    <location>
        <begin position="1"/>
        <end position="18"/>
    </location>
</feature>
<dbReference type="EMBL" id="CP019352">
    <property type="protein sequence ID" value="APY00251.1"/>
    <property type="molecule type" value="Genomic_DNA"/>
</dbReference>
<dbReference type="RefSeq" id="WP_076733158.1">
    <property type="nucleotide sequence ID" value="NZ_CP019352.1"/>
</dbReference>
<protein>
    <recommendedName>
        <fullName evidence="4">TonB-dependent receptor</fullName>
    </recommendedName>
</protein>
<dbReference type="AlphaFoldDB" id="A0AAC9PWM9"/>
<dbReference type="Proteomes" id="UP000187506">
    <property type="component" value="Chromosome"/>
</dbReference>
<feature type="chain" id="PRO_5042015965" description="TonB-dependent receptor" evidence="1">
    <location>
        <begin position="19"/>
        <end position="80"/>
    </location>
</feature>
<evidence type="ECO:0000313" key="2">
    <source>
        <dbReference type="EMBL" id="APY00251.1"/>
    </source>
</evidence>
<proteinExistence type="predicted"/>
<accession>A0AAC9PWM9</accession>